<evidence type="ECO:0000256" key="2">
    <source>
        <dbReference type="ARBA" id="ARBA00004961"/>
    </source>
</evidence>
<dbReference type="GeneID" id="119736652"/>
<reference evidence="8" key="1">
    <citation type="submission" date="2022-11" db="UniProtKB">
        <authorList>
            <consortium name="EnsemblMetazoa"/>
        </authorList>
    </citation>
    <scope>IDENTIFICATION</scope>
</reference>
<evidence type="ECO:0000256" key="5">
    <source>
        <dbReference type="ARBA" id="ARBA00022801"/>
    </source>
</evidence>
<organism evidence="8 9">
    <name type="scientific">Patiria miniata</name>
    <name type="common">Bat star</name>
    <name type="synonym">Asterina miniata</name>
    <dbReference type="NCBI Taxonomy" id="46514"/>
    <lineage>
        <taxon>Eukaryota</taxon>
        <taxon>Metazoa</taxon>
        <taxon>Echinodermata</taxon>
        <taxon>Eleutherozoa</taxon>
        <taxon>Asterozoa</taxon>
        <taxon>Asteroidea</taxon>
        <taxon>Valvatacea</taxon>
        <taxon>Valvatida</taxon>
        <taxon>Asterinidae</taxon>
        <taxon>Patiria</taxon>
    </lineage>
</organism>
<dbReference type="Proteomes" id="UP000887568">
    <property type="component" value="Unplaced"/>
</dbReference>
<evidence type="ECO:0000256" key="1">
    <source>
        <dbReference type="ARBA" id="ARBA00000832"/>
    </source>
</evidence>
<keyword evidence="9" id="KW-1185">Reference proteome</keyword>
<dbReference type="EnsemblMetazoa" id="XM_038210667.1">
    <property type="protein sequence ID" value="XP_038066595.1"/>
    <property type="gene ID" value="LOC119736652"/>
</dbReference>
<dbReference type="EC" id="3.1.1.31" evidence="4 6"/>
<comment type="similarity">
    <text evidence="3 6">Belongs to the glucosamine/galactosamine-6-phosphate isomerase family. 6-phosphogluconolactonase subfamily.</text>
</comment>
<dbReference type="Pfam" id="PF01182">
    <property type="entry name" value="Glucosamine_iso"/>
    <property type="match status" value="1"/>
</dbReference>
<comment type="pathway">
    <text evidence="2 6">Carbohydrate degradation; pentose phosphate pathway; D-ribulose 5-phosphate from D-glucose 6-phosphate (oxidative stage): step 2/3.</text>
</comment>
<dbReference type="AlphaFoldDB" id="A0A914ARB3"/>
<dbReference type="OrthoDB" id="432544at2759"/>
<evidence type="ECO:0000259" key="7">
    <source>
        <dbReference type="Pfam" id="PF01182"/>
    </source>
</evidence>
<dbReference type="PANTHER" id="PTHR11054:SF0">
    <property type="entry name" value="6-PHOSPHOGLUCONOLACTONASE"/>
    <property type="match status" value="1"/>
</dbReference>
<dbReference type="CDD" id="cd01400">
    <property type="entry name" value="6PGL"/>
    <property type="match status" value="1"/>
</dbReference>
<dbReference type="InterPro" id="IPR005900">
    <property type="entry name" value="6-phosphogluconolactonase_DevB"/>
</dbReference>
<dbReference type="SUPFAM" id="SSF100950">
    <property type="entry name" value="NagB/RpiA/CoA transferase-like"/>
    <property type="match status" value="1"/>
</dbReference>
<dbReference type="GO" id="GO:0006098">
    <property type="term" value="P:pentose-phosphate shunt"/>
    <property type="evidence" value="ECO:0007669"/>
    <property type="project" value="InterPro"/>
</dbReference>
<dbReference type="GO" id="GO:0017057">
    <property type="term" value="F:6-phosphogluconolactonase activity"/>
    <property type="evidence" value="ECO:0007669"/>
    <property type="project" value="UniProtKB-UniRule"/>
</dbReference>
<evidence type="ECO:0000256" key="6">
    <source>
        <dbReference type="RuleBase" id="RU365095"/>
    </source>
</evidence>
<dbReference type="Gene3D" id="3.40.50.1360">
    <property type="match status" value="1"/>
</dbReference>
<feature type="domain" description="Glucosamine/galactosamine-6-phosphate isomerase" evidence="7">
    <location>
        <begin position="14"/>
        <end position="229"/>
    </location>
</feature>
<dbReference type="RefSeq" id="XP_038066595.1">
    <property type="nucleotide sequence ID" value="XM_038210667.1"/>
</dbReference>
<proteinExistence type="inferred from homology"/>
<dbReference type="InterPro" id="IPR037171">
    <property type="entry name" value="NagB/RpiA_transferase-like"/>
</dbReference>
<comment type="function">
    <text evidence="6">Hydrolysis of 6-phosphogluconolactone to 6-phosphogluconate.</text>
</comment>
<evidence type="ECO:0000256" key="4">
    <source>
        <dbReference type="ARBA" id="ARBA00013198"/>
    </source>
</evidence>
<name>A0A914ARB3_PATMI</name>
<accession>A0A914ARB3</accession>
<sequence length="243" mass="26277">MPGRKVHVLPTADIPTAVCDFVAEQSKAAVRERGAFYLGVSGGSVAKFMVEGLPKIQGVEWDKWHVFFCDERLVPFEDGDSTYKIYRELIGKVNLPESQIYPIDPSLSVADAAKDYAAKVGIVPSGADKLPVFDLLVLGMGPDGHTCSLFPGHKLLKEESLIVAPIDDSPKPPPCRVTLTYPVINSARCAMFASAGASKAEVVQRVLEGNDAEPLPAARVQLKQGTVHWFLDNDAAGKLQAKY</sequence>
<dbReference type="InterPro" id="IPR006148">
    <property type="entry name" value="Glc/Gal-6P_isomerase"/>
</dbReference>
<dbReference type="InterPro" id="IPR039104">
    <property type="entry name" value="6PGL"/>
</dbReference>
<dbReference type="OMA" id="YQLFEFE"/>
<comment type="catalytic activity">
    <reaction evidence="1 6">
        <text>6-phospho-D-glucono-1,5-lactone + H2O = 6-phospho-D-gluconate + H(+)</text>
        <dbReference type="Rhea" id="RHEA:12556"/>
        <dbReference type="ChEBI" id="CHEBI:15377"/>
        <dbReference type="ChEBI" id="CHEBI:15378"/>
        <dbReference type="ChEBI" id="CHEBI:57955"/>
        <dbReference type="ChEBI" id="CHEBI:58759"/>
        <dbReference type="EC" id="3.1.1.31"/>
    </reaction>
</comment>
<evidence type="ECO:0000256" key="3">
    <source>
        <dbReference type="ARBA" id="ARBA00010662"/>
    </source>
</evidence>
<evidence type="ECO:0000313" key="9">
    <source>
        <dbReference type="Proteomes" id="UP000887568"/>
    </source>
</evidence>
<keyword evidence="5 6" id="KW-0378">Hydrolase</keyword>
<dbReference type="FunFam" id="3.40.50.1360:FF:000005">
    <property type="entry name" value="6-phosphogluconolactonase"/>
    <property type="match status" value="1"/>
</dbReference>
<dbReference type="GO" id="GO:0005975">
    <property type="term" value="P:carbohydrate metabolic process"/>
    <property type="evidence" value="ECO:0007669"/>
    <property type="project" value="UniProtKB-UniRule"/>
</dbReference>
<protein>
    <recommendedName>
        <fullName evidence="4 6">6-phosphogluconolactonase</fullName>
        <shortName evidence="6">6PGL</shortName>
        <ecNumber evidence="4 6">3.1.1.31</ecNumber>
    </recommendedName>
</protein>
<dbReference type="PANTHER" id="PTHR11054">
    <property type="entry name" value="6-PHOSPHOGLUCONOLACTONASE"/>
    <property type="match status" value="1"/>
</dbReference>
<evidence type="ECO:0000313" key="8">
    <source>
        <dbReference type="EnsemblMetazoa" id="XP_038066595.1"/>
    </source>
</evidence>
<dbReference type="NCBIfam" id="TIGR01198">
    <property type="entry name" value="pgl"/>
    <property type="match status" value="1"/>
</dbReference>